<dbReference type="EMBL" id="CP043046">
    <property type="protein sequence ID" value="QEI07794.1"/>
    <property type="molecule type" value="Genomic_DNA"/>
</dbReference>
<dbReference type="Gene3D" id="3.40.1410.10">
    <property type="entry name" value="Chorismate lyase-like"/>
    <property type="match status" value="1"/>
</dbReference>
<dbReference type="CDD" id="cd07377">
    <property type="entry name" value="WHTH_GntR"/>
    <property type="match status" value="1"/>
</dbReference>
<evidence type="ECO:0000256" key="2">
    <source>
        <dbReference type="ARBA" id="ARBA00023125"/>
    </source>
</evidence>
<dbReference type="InterPro" id="IPR011663">
    <property type="entry name" value="UTRA"/>
</dbReference>
<dbReference type="OrthoDB" id="9808698at2"/>
<gene>
    <name evidence="7" type="primary">hutC</name>
    <name evidence="7" type="ORF">FXN63_19595</name>
</gene>
<dbReference type="Pfam" id="PF00392">
    <property type="entry name" value="GntR"/>
    <property type="match status" value="1"/>
</dbReference>
<dbReference type="InterPro" id="IPR036388">
    <property type="entry name" value="WH-like_DNA-bd_sf"/>
</dbReference>
<feature type="region of interest" description="Disordered" evidence="5">
    <location>
        <begin position="1"/>
        <end position="23"/>
    </location>
</feature>
<proteinExistence type="predicted"/>
<dbReference type="GO" id="GO:0003677">
    <property type="term" value="F:DNA binding"/>
    <property type="evidence" value="ECO:0007669"/>
    <property type="project" value="UniProtKB-UniRule"/>
</dbReference>
<dbReference type="PANTHER" id="PTHR44846">
    <property type="entry name" value="MANNOSYL-D-GLYCERATE TRANSPORT/METABOLISM SYSTEM REPRESSOR MNGR-RELATED"/>
    <property type="match status" value="1"/>
</dbReference>
<protein>
    <recommendedName>
        <fullName evidence="4">Histidine utilization repressor</fullName>
    </recommendedName>
</protein>
<evidence type="ECO:0000256" key="3">
    <source>
        <dbReference type="ARBA" id="ARBA00023163"/>
    </source>
</evidence>
<dbReference type="PANTHER" id="PTHR44846:SF16">
    <property type="entry name" value="TRANSCRIPTIONAL REGULATOR PHNF-RELATED"/>
    <property type="match status" value="1"/>
</dbReference>
<evidence type="ECO:0000256" key="5">
    <source>
        <dbReference type="SAM" id="MobiDB-lite"/>
    </source>
</evidence>
<evidence type="ECO:0000256" key="1">
    <source>
        <dbReference type="ARBA" id="ARBA00023015"/>
    </source>
</evidence>
<dbReference type="PRINTS" id="PR00035">
    <property type="entry name" value="HTHGNTR"/>
</dbReference>
<dbReference type="GO" id="GO:0006547">
    <property type="term" value="P:L-histidine metabolic process"/>
    <property type="evidence" value="ECO:0007669"/>
    <property type="project" value="UniProtKB-UniRule"/>
</dbReference>
<dbReference type="Pfam" id="PF07702">
    <property type="entry name" value="UTRA"/>
    <property type="match status" value="1"/>
</dbReference>
<name>A0A5C0B1P4_9BURK</name>
<dbReference type="InterPro" id="IPR036390">
    <property type="entry name" value="WH_DNA-bd_sf"/>
</dbReference>
<dbReference type="GO" id="GO:0045892">
    <property type="term" value="P:negative regulation of DNA-templated transcription"/>
    <property type="evidence" value="ECO:0007669"/>
    <property type="project" value="UniProtKB-UniRule"/>
</dbReference>
<dbReference type="GO" id="GO:0003700">
    <property type="term" value="F:DNA-binding transcription factor activity"/>
    <property type="evidence" value="ECO:0007669"/>
    <property type="project" value="UniProtKB-UniRule"/>
</dbReference>
<dbReference type="PROSITE" id="PS50949">
    <property type="entry name" value="HTH_GNTR"/>
    <property type="match status" value="1"/>
</dbReference>
<dbReference type="AlphaFoldDB" id="A0A5C0B1P4"/>
<sequence>MSEAKSAAADNAKAGRGVGGGVGVSKPSTPRIVKVAKLEEPVARYEQVKDYVRSRVQSGEWAAGQRIPSENALVDLVGVSRMTVNRAIRELTAEGMLTRLAAVGTFVAEAKPQSTLLMIAHIGDEVRARGHEYSYKVIYAGRETAPAVVSSSMNLSPGASVLRVLCLHRENGVPVQLEDRYVNPAIAEDFLEQDFSKILPSQYLLRNHPQYEVEHIVDASLPTRREAELLEIEATEPCLVLLRRTWTADKIAVTYARFIHPASRYRLGCRFSGDARGEQA</sequence>
<dbReference type="SUPFAM" id="SSF46785">
    <property type="entry name" value="Winged helix' DNA-binding domain"/>
    <property type="match status" value="1"/>
</dbReference>
<keyword evidence="1" id="KW-0805">Transcription regulation</keyword>
<keyword evidence="2" id="KW-0238">DNA-binding</keyword>
<evidence type="ECO:0000313" key="8">
    <source>
        <dbReference type="Proteomes" id="UP000325161"/>
    </source>
</evidence>
<dbReference type="SMART" id="SM00866">
    <property type="entry name" value="UTRA"/>
    <property type="match status" value="1"/>
</dbReference>
<feature type="compositionally biased region" description="Low complexity" evidence="5">
    <location>
        <begin position="1"/>
        <end position="15"/>
    </location>
</feature>
<dbReference type="SMART" id="SM00345">
    <property type="entry name" value="HTH_GNTR"/>
    <property type="match status" value="1"/>
</dbReference>
<dbReference type="KEGG" id="pacr:FXN63_19595"/>
<organism evidence="7 8">
    <name type="scientific">Pigmentiphaga aceris</name>
    <dbReference type="NCBI Taxonomy" id="1940612"/>
    <lineage>
        <taxon>Bacteria</taxon>
        <taxon>Pseudomonadati</taxon>
        <taxon>Pseudomonadota</taxon>
        <taxon>Betaproteobacteria</taxon>
        <taxon>Burkholderiales</taxon>
        <taxon>Alcaligenaceae</taxon>
        <taxon>Pigmentiphaga</taxon>
    </lineage>
</organism>
<accession>A0A5C0B1P4</accession>
<dbReference type="RefSeq" id="WP_148816841.1">
    <property type="nucleotide sequence ID" value="NZ_CP043046.1"/>
</dbReference>
<dbReference type="Gene3D" id="1.10.10.10">
    <property type="entry name" value="Winged helix-like DNA-binding domain superfamily/Winged helix DNA-binding domain"/>
    <property type="match status" value="1"/>
</dbReference>
<dbReference type="FunFam" id="1.10.10.10:FF:000079">
    <property type="entry name" value="GntR family transcriptional regulator"/>
    <property type="match status" value="1"/>
</dbReference>
<keyword evidence="8" id="KW-1185">Reference proteome</keyword>
<dbReference type="InterPro" id="IPR010248">
    <property type="entry name" value="His_ut_repres"/>
</dbReference>
<dbReference type="Proteomes" id="UP000325161">
    <property type="component" value="Chromosome"/>
</dbReference>
<evidence type="ECO:0000259" key="6">
    <source>
        <dbReference type="PROSITE" id="PS50949"/>
    </source>
</evidence>
<evidence type="ECO:0000313" key="7">
    <source>
        <dbReference type="EMBL" id="QEI07794.1"/>
    </source>
</evidence>
<dbReference type="NCBIfam" id="TIGR02018">
    <property type="entry name" value="his_ut_repres"/>
    <property type="match status" value="1"/>
</dbReference>
<evidence type="ECO:0000256" key="4">
    <source>
        <dbReference type="NCBIfam" id="TIGR02018"/>
    </source>
</evidence>
<dbReference type="SUPFAM" id="SSF64288">
    <property type="entry name" value="Chorismate lyase-like"/>
    <property type="match status" value="1"/>
</dbReference>
<dbReference type="InterPro" id="IPR050679">
    <property type="entry name" value="Bact_HTH_transcr_reg"/>
</dbReference>
<feature type="domain" description="HTH gntR-type" evidence="6">
    <location>
        <begin position="42"/>
        <end position="110"/>
    </location>
</feature>
<dbReference type="InterPro" id="IPR000524">
    <property type="entry name" value="Tscrpt_reg_HTH_GntR"/>
</dbReference>
<keyword evidence="3" id="KW-0804">Transcription</keyword>
<dbReference type="InterPro" id="IPR028978">
    <property type="entry name" value="Chorismate_lyase_/UTRA_dom_sf"/>
</dbReference>
<reference evidence="7 8" key="1">
    <citation type="submission" date="2019-08" db="EMBL/GenBank/DDBJ databases">
        <title>Amphibian skin-associated Pigmentiphaga: genome sequence and occurrence across geography and hosts.</title>
        <authorList>
            <person name="Bletz M.C."/>
            <person name="Bunk B."/>
            <person name="Sproeer C."/>
            <person name="Biwer P."/>
            <person name="Reiter S."/>
            <person name="Rabemananjara F.C.E."/>
            <person name="Schulz S."/>
            <person name="Overmann J."/>
            <person name="Vences M."/>
        </authorList>
    </citation>
    <scope>NUCLEOTIDE SEQUENCE [LARGE SCALE GENOMIC DNA]</scope>
    <source>
        <strain evidence="7 8">Mada1488</strain>
    </source>
</reference>